<keyword evidence="6" id="KW-0233">DNA recombination</keyword>
<keyword evidence="4" id="KW-0378">Hydrolase</keyword>
<reference evidence="12" key="1">
    <citation type="submission" date="2013-10" db="EMBL/GenBank/DDBJ databases">
        <authorList>
            <person name="Hammerl J."/>
        </authorList>
    </citation>
    <scope>NUCLEOTIDE SEQUENCE [LARGE SCALE GENOMIC DNA]</scope>
</reference>
<dbReference type="GO" id="GO:0044826">
    <property type="term" value="P:viral genome integration into host DNA"/>
    <property type="evidence" value="ECO:0007669"/>
    <property type="project" value="UniProtKB-KW"/>
</dbReference>
<dbReference type="PROSITE" id="PS51898">
    <property type="entry name" value="TYR_RECOMBINASE"/>
    <property type="match status" value="1"/>
</dbReference>
<dbReference type="GO" id="GO:0006310">
    <property type="term" value="P:DNA recombination"/>
    <property type="evidence" value="ECO:0007669"/>
    <property type="project" value="UniProtKB-KW"/>
</dbReference>
<comment type="similarity">
    <text evidence="1">Belongs to the 'phage' integrase family.</text>
</comment>
<dbReference type="PROSITE" id="PS51900">
    <property type="entry name" value="CB"/>
    <property type="match status" value="1"/>
</dbReference>
<accession>A0A0P0ZHR1</accession>
<dbReference type="GO" id="GO:0015074">
    <property type="term" value="P:DNA integration"/>
    <property type="evidence" value="ECO:0007669"/>
    <property type="project" value="InterPro"/>
</dbReference>
<dbReference type="Proteomes" id="UP000247084">
    <property type="component" value="Segment"/>
</dbReference>
<dbReference type="CDD" id="cd01189">
    <property type="entry name" value="INT_ICEBs1_C_like"/>
    <property type="match status" value="1"/>
</dbReference>
<dbReference type="PANTHER" id="PTHR30349:SF36">
    <property type="entry name" value="PROPHAGE INTEGRASE INTR-RELATED"/>
    <property type="match status" value="1"/>
</dbReference>
<dbReference type="InterPro" id="IPR010998">
    <property type="entry name" value="Integrase_recombinase_N"/>
</dbReference>
<evidence type="ECO:0000259" key="9">
    <source>
        <dbReference type="PROSITE" id="PS51898"/>
    </source>
</evidence>
<dbReference type="InterPro" id="IPR013762">
    <property type="entry name" value="Integrase-like_cat_sf"/>
</dbReference>
<dbReference type="InterPro" id="IPR011010">
    <property type="entry name" value="DNA_brk_join_enz"/>
</dbReference>
<gene>
    <name evidence="11" type="primary">int</name>
</gene>
<evidence type="ECO:0000256" key="8">
    <source>
        <dbReference type="PROSITE-ProRule" id="PRU01248"/>
    </source>
</evidence>
<feature type="domain" description="Core-binding (CB)" evidence="10">
    <location>
        <begin position="82"/>
        <end position="176"/>
    </location>
</feature>
<organism evidence="11 12">
    <name type="scientific">Escherichia phage P8983</name>
    <dbReference type="NCBI Taxonomy" id="1429231"/>
    <lineage>
        <taxon>Viruses</taxon>
        <taxon>Duplodnaviria</taxon>
        <taxon>Heunggongvirae</taxon>
        <taxon>Uroviricota</taxon>
        <taxon>Caudoviricetes</taxon>
        <taxon>Sepvirinae</taxon>
        <taxon>Oslovirus</taxon>
        <taxon>Oslovirus ov191</taxon>
    </lineage>
</organism>
<evidence type="ECO:0000259" key="10">
    <source>
        <dbReference type="PROSITE" id="PS51900"/>
    </source>
</evidence>
<dbReference type="GO" id="GO:0016740">
    <property type="term" value="F:transferase activity"/>
    <property type="evidence" value="ECO:0007669"/>
    <property type="project" value="UniProtKB-KW"/>
</dbReference>
<evidence type="ECO:0000256" key="7">
    <source>
        <dbReference type="ARBA" id="ARBA00023195"/>
    </source>
</evidence>
<evidence type="ECO:0000256" key="1">
    <source>
        <dbReference type="ARBA" id="ARBA00008857"/>
    </source>
</evidence>
<dbReference type="Pfam" id="PF12167">
    <property type="entry name" value="Arm-DNA-bind_2"/>
    <property type="match status" value="1"/>
</dbReference>
<dbReference type="Gene3D" id="1.10.443.10">
    <property type="entry name" value="Intergrase catalytic core"/>
    <property type="match status" value="2"/>
</dbReference>
<evidence type="ECO:0000313" key="12">
    <source>
        <dbReference type="Proteomes" id="UP000247084"/>
    </source>
</evidence>
<keyword evidence="7" id="KW-0229">DNA integration</keyword>
<proteinExistence type="inferred from homology"/>
<feature type="domain" description="Tyr recombinase" evidence="9">
    <location>
        <begin position="197"/>
        <end position="408"/>
    </location>
</feature>
<dbReference type="Gene3D" id="1.10.150.130">
    <property type="match status" value="1"/>
</dbReference>
<dbReference type="GO" id="GO:0003677">
    <property type="term" value="F:DNA binding"/>
    <property type="evidence" value="ECO:0007669"/>
    <property type="project" value="UniProtKB-UniRule"/>
</dbReference>
<dbReference type="InterPro" id="IPR022000">
    <property type="entry name" value="Min27-like_integrase_DNA_bind"/>
</dbReference>
<keyword evidence="7" id="KW-1160">Virus entry into host cell</keyword>
<dbReference type="GO" id="GO:0016787">
    <property type="term" value="F:hydrolase activity"/>
    <property type="evidence" value="ECO:0007669"/>
    <property type="project" value="UniProtKB-KW"/>
</dbReference>
<evidence type="ECO:0000313" key="11">
    <source>
        <dbReference type="EMBL" id="CDL18890.1"/>
    </source>
</evidence>
<dbReference type="InterPro" id="IPR002104">
    <property type="entry name" value="Integrase_catalytic"/>
</dbReference>
<dbReference type="SUPFAM" id="SSF56349">
    <property type="entry name" value="DNA breaking-rejoining enzymes"/>
    <property type="match status" value="2"/>
</dbReference>
<evidence type="ECO:0000256" key="6">
    <source>
        <dbReference type="ARBA" id="ARBA00023172"/>
    </source>
</evidence>
<dbReference type="InterPro" id="IPR050090">
    <property type="entry name" value="Tyrosine_recombinase_XerCD"/>
</dbReference>
<evidence type="ECO:0000256" key="2">
    <source>
        <dbReference type="ARBA" id="ARBA00016082"/>
    </source>
</evidence>
<name>A0A0P0ZHR1_9CAUD</name>
<dbReference type="EMBL" id="HG792103">
    <property type="protein sequence ID" value="CDL18890.1"/>
    <property type="molecule type" value="Genomic_DNA"/>
</dbReference>
<evidence type="ECO:0000256" key="5">
    <source>
        <dbReference type="ARBA" id="ARBA00023125"/>
    </source>
</evidence>
<keyword evidence="7" id="KW-1179">Viral genome integration</keyword>
<dbReference type="GO" id="GO:0075713">
    <property type="term" value="P:establishment of integrated proviral latency"/>
    <property type="evidence" value="ECO:0007669"/>
    <property type="project" value="UniProtKB-KW"/>
</dbReference>
<keyword evidence="5 8" id="KW-0238">DNA-binding</keyword>
<evidence type="ECO:0000256" key="4">
    <source>
        <dbReference type="ARBA" id="ARBA00022801"/>
    </source>
</evidence>
<keyword evidence="3" id="KW-0808">Transferase</keyword>
<evidence type="ECO:0000256" key="3">
    <source>
        <dbReference type="ARBA" id="ARBA00022679"/>
    </source>
</evidence>
<protein>
    <recommendedName>
        <fullName evidence="2">Integrase</fullName>
    </recommendedName>
</protein>
<reference evidence="11 12" key="2">
    <citation type="submission" date="2015-10" db="EMBL/GenBank/DDBJ databases">
        <title>Complete genome sequence of Stx2 bacteriophages.</title>
        <authorList>
            <person name="Beutin L."/>
            <person name="Hammerl J.A."/>
            <person name="Reetz J."/>
            <person name="Strauch E."/>
        </authorList>
    </citation>
    <scope>NUCLEOTIDE SEQUENCE [LARGE SCALE GENOMIC DNA]</scope>
</reference>
<dbReference type="InterPro" id="IPR044068">
    <property type="entry name" value="CB"/>
</dbReference>
<dbReference type="Pfam" id="PF00589">
    <property type="entry name" value="Phage_integrase"/>
    <property type="match status" value="1"/>
</dbReference>
<sequence>MANSAYPAGVENHGGKLRITFKYRGKRVRENLRVPDTPKNRKIAGELRASVCFAIRTGTFDYAERFPDSPNLKLFGLVKKDITVGELAQKWLTLKAMEISSNALNRYQSVMKNMLPRLGPGRLASSITKEDLLFIRKDLLTGEKGSRKTSTSRKGRTVPTVNYYMTTTAGMFSFAAENGYLEKNPFNSITPLRKSKPVPDPLTRDEFSRLIDACHHQQTKNLWTVAVFTGMRHGEIAALAWEDIDLKAGTITVRRNFTKIGDFTLPKTDAGTNRVIHLLAPAIEALKNQAMLTRLSRQHQITVQLREYGRTILHECTFVFCPQIVRKNHKAGINYAVSSIGATWDSAIKRAGIRSRKAYQSRHTYACWALSAGANPTFIASQMGHSSASMVYNVYGAWMPECSVTQLHIIHLLAPAIEALKNQAMLTRLSRQHQITVQLREYGRTILHECTFVFCPQIVRKNHKAGINYAVSSIGATWDSAIKRAGIRSRKAYQSRHTYACWALSAGANPTFIASQMGHSSASMVYNVYGAWMPECSVTQVAMLNNVLNARAPDVPQSDQEDEIKLYFSK</sequence>
<dbReference type="PANTHER" id="PTHR30349">
    <property type="entry name" value="PHAGE INTEGRASE-RELATED"/>
    <property type="match status" value="1"/>
</dbReference>